<dbReference type="EMBL" id="AP011471">
    <property type="protein sequence ID" value="BAX25058.1"/>
    <property type="molecule type" value="Genomic_DNA"/>
</dbReference>
<organism evidence="1">
    <name type="scientific">Oryza alta</name>
    <dbReference type="NCBI Taxonomy" id="52545"/>
    <lineage>
        <taxon>Eukaryota</taxon>
        <taxon>Viridiplantae</taxon>
        <taxon>Streptophyta</taxon>
        <taxon>Embryophyta</taxon>
        <taxon>Tracheophyta</taxon>
        <taxon>Spermatophyta</taxon>
        <taxon>Magnoliopsida</taxon>
        <taxon>Liliopsida</taxon>
        <taxon>Poales</taxon>
        <taxon>Poaceae</taxon>
        <taxon>BOP clade</taxon>
        <taxon>Oryzoideae</taxon>
        <taxon>Oryzeae</taxon>
        <taxon>Oryzinae</taxon>
        <taxon>Oryza</taxon>
    </lineage>
</organism>
<reference evidence="1" key="1">
    <citation type="submission" date="2009-05" db="EMBL/GenBank/DDBJ databases">
        <title>Oryza sativa Japonica Group genomic DNA, chromosome 6, BAC clone:KMK0024M20, cultivar:Khau Mac Kho.</title>
        <authorList>
            <person name="Matsumoto T."/>
            <person name="Wu J."/>
            <person name="Kanamori H."/>
        </authorList>
    </citation>
    <scope>NUCLEOTIDE SEQUENCE</scope>
    <source>
        <strain evidence="1">IRGC 105143</strain>
    </source>
</reference>
<accession>A0A1V1H109</accession>
<gene>
    <name evidence="1" type="primary">OA_BBa0050L12.24</name>
    <name evidence="2" type="synonym">OA_BBa0065J20.4</name>
</gene>
<name>A0A1V1H109_9ORYZ</name>
<dbReference type="EMBL" id="AP011470">
    <property type="protein sequence ID" value="BAX25050.1"/>
    <property type="molecule type" value="Genomic_DNA"/>
</dbReference>
<protein>
    <submittedName>
        <fullName evidence="1">Uncharacterized protein</fullName>
    </submittedName>
</protein>
<evidence type="ECO:0000313" key="2">
    <source>
        <dbReference type="EMBL" id="BAX25058.1"/>
    </source>
</evidence>
<proteinExistence type="predicted"/>
<evidence type="ECO:0000313" key="1">
    <source>
        <dbReference type="EMBL" id="BAX25050.1"/>
    </source>
</evidence>
<dbReference type="AlphaFoldDB" id="A0A1V1H109"/>
<sequence>MAAVMGRCESDSESPRIYWQGATHADASNEYTSLLRPEEEMELADKEFFLEQTYFEQY</sequence>